<keyword evidence="8 15" id="KW-0418">Kinase</keyword>
<evidence type="ECO:0000256" key="1">
    <source>
        <dbReference type="ARBA" id="ARBA00000085"/>
    </source>
</evidence>
<dbReference type="PANTHER" id="PTHR45436">
    <property type="entry name" value="SENSOR HISTIDINE KINASE YKOH"/>
    <property type="match status" value="1"/>
</dbReference>
<evidence type="ECO:0000256" key="2">
    <source>
        <dbReference type="ARBA" id="ARBA00001968"/>
    </source>
</evidence>
<evidence type="ECO:0000313" key="15">
    <source>
        <dbReference type="EMBL" id="EMQ97223.1"/>
    </source>
</evidence>
<feature type="transmembrane region" description="Helical" evidence="13">
    <location>
        <begin position="66"/>
        <end position="85"/>
    </location>
</feature>
<keyword evidence="16" id="KW-1185">Reference proteome</keyword>
<keyword evidence="9 13" id="KW-1133">Transmembrane helix</keyword>
<keyword evidence="10" id="KW-0902">Two-component regulatory system</keyword>
<name>M7NFE9_9MICC</name>
<evidence type="ECO:0000256" key="10">
    <source>
        <dbReference type="ARBA" id="ARBA00023012"/>
    </source>
</evidence>
<feature type="compositionally biased region" description="Low complexity" evidence="12">
    <location>
        <begin position="1"/>
        <end position="30"/>
    </location>
</feature>
<dbReference type="SMART" id="SM00388">
    <property type="entry name" value="HisKA"/>
    <property type="match status" value="1"/>
</dbReference>
<dbReference type="Pfam" id="PF02518">
    <property type="entry name" value="HATPase_c"/>
    <property type="match status" value="1"/>
</dbReference>
<evidence type="ECO:0000256" key="9">
    <source>
        <dbReference type="ARBA" id="ARBA00022989"/>
    </source>
</evidence>
<dbReference type="InterPro" id="IPR036890">
    <property type="entry name" value="HATPase_C_sf"/>
</dbReference>
<evidence type="ECO:0000256" key="13">
    <source>
        <dbReference type="SAM" id="Phobius"/>
    </source>
</evidence>
<dbReference type="PATRIC" id="fig|1276920.7.peg.3391"/>
<dbReference type="Proteomes" id="UP000012015">
    <property type="component" value="Unassembled WGS sequence"/>
</dbReference>
<keyword evidence="6 15" id="KW-0808">Transferase</keyword>
<feature type="region of interest" description="Disordered" evidence="12">
    <location>
        <begin position="1"/>
        <end position="46"/>
    </location>
</feature>
<evidence type="ECO:0000256" key="7">
    <source>
        <dbReference type="ARBA" id="ARBA00022692"/>
    </source>
</evidence>
<comment type="catalytic activity">
    <reaction evidence="1">
        <text>ATP + protein L-histidine = ADP + protein N-phospho-L-histidine.</text>
        <dbReference type="EC" id="2.7.13.3"/>
    </reaction>
</comment>
<dbReference type="GO" id="GO:0000155">
    <property type="term" value="F:phosphorelay sensor kinase activity"/>
    <property type="evidence" value="ECO:0007669"/>
    <property type="project" value="InterPro"/>
</dbReference>
<proteinExistence type="predicted"/>
<feature type="domain" description="Histidine kinase" evidence="14">
    <location>
        <begin position="317"/>
        <end position="532"/>
    </location>
</feature>
<evidence type="ECO:0000256" key="4">
    <source>
        <dbReference type="ARBA" id="ARBA00012438"/>
    </source>
</evidence>
<organism evidence="15 16">
    <name type="scientific">Paeniglutamicibacter gangotriensis Lz1y</name>
    <dbReference type="NCBI Taxonomy" id="1276920"/>
    <lineage>
        <taxon>Bacteria</taxon>
        <taxon>Bacillati</taxon>
        <taxon>Actinomycetota</taxon>
        <taxon>Actinomycetes</taxon>
        <taxon>Micrococcales</taxon>
        <taxon>Micrococcaceae</taxon>
        <taxon>Paeniglutamicibacter</taxon>
    </lineage>
</organism>
<dbReference type="PROSITE" id="PS50109">
    <property type="entry name" value="HIS_KIN"/>
    <property type="match status" value="1"/>
</dbReference>
<evidence type="ECO:0000256" key="6">
    <source>
        <dbReference type="ARBA" id="ARBA00022679"/>
    </source>
</evidence>
<evidence type="ECO:0000256" key="11">
    <source>
        <dbReference type="ARBA" id="ARBA00023136"/>
    </source>
</evidence>
<dbReference type="PRINTS" id="PR00344">
    <property type="entry name" value="BCTRLSENSOR"/>
</dbReference>
<keyword evidence="7 13" id="KW-0812">Transmembrane</keyword>
<dbReference type="GO" id="GO:0005886">
    <property type="term" value="C:plasma membrane"/>
    <property type="evidence" value="ECO:0007669"/>
    <property type="project" value="UniProtKB-SubCell"/>
</dbReference>
<dbReference type="InterPro" id="IPR050428">
    <property type="entry name" value="TCS_sensor_his_kinase"/>
</dbReference>
<gene>
    <name evidence="15" type="ORF">ADIAG_03389</name>
</gene>
<evidence type="ECO:0000256" key="12">
    <source>
        <dbReference type="SAM" id="MobiDB-lite"/>
    </source>
</evidence>
<dbReference type="Gene3D" id="3.30.565.10">
    <property type="entry name" value="Histidine kinase-like ATPase, C-terminal domain"/>
    <property type="match status" value="1"/>
</dbReference>
<dbReference type="InterPro" id="IPR005467">
    <property type="entry name" value="His_kinase_dom"/>
</dbReference>
<evidence type="ECO:0000256" key="5">
    <source>
        <dbReference type="ARBA" id="ARBA00022553"/>
    </source>
</evidence>
<dbReference type="PANTHER" id="PTHR45436:SF5">
    <property type="entry name" value="SENSOR HISTIDINE KINASE TRCS"/>
    <property type="match status" value="1"/>
</dbReference>
<evidence type="ECO:0000259" key="14">
    <source>
        <dbReference type="PROSITE" id="PS50109"/>
    </source>
</evidence>
<comment type="subcellular location">
    <subcellularLocation>
        <location evidence="3">Cell membrane</location>
    </subcellularLocation>
</comment>
<dbReference type="eggNOG" id="COG2205">
    <property type="taxonomic scope" value="Bacteria"/>
</dbReference>
<comment type="cofactor">
    <cofactor evidence="2">
        <name>a divalent metal cation</name>
        <dbReference type="ChEBI" id="CHEBI:60240"/>
    </cofactor>
</comment>
<dbReference type="Gene3D" id="6.10.340.10">
    <property type="match status" value="1"/>
</dbReference>
<dbReference type="SMART" id="SM00387">
    <property type="entry name" value="HATPase_c"/>
    <property type="match status" value="1"/>
</dbReference>
<dbReference type="FunFam" id="3.30.565.10:FF:000006">
    <property type="entry name" value="Sensor histidine kinase WalK"/>
    <property type="match status" value="1"/>
</dbReference>
<dbReference type="InterPro" id="IPR036097">
    <property type="entry name" value="HisK_dim/P_sf"/>
</dbReference>
<dbReference type="CDD" id="cd00082">
    <property type="entry name" value="HisKA"/>
    <property type="match status" value="1"/>
</dbReference>
<evidence type="ECO:0000256" key="8">
    <source>
        <dbReference type="ARBA" id="ARBA00022777"/>
    </source>
</evidence>
<comment type="caution">
    <text evidence="15">The sequence shown here is derived from an EMBL/GenBank/DDBJ whole genome shotgun (WGS) entry which is preliminary data.</text>
</comment>
<keyword evidence="5" id="KW-0597">Phosphoprotein</keyword>
<reference evidence="15 16" key="1">
    <citation type="journal article" date="2013" name="Genome Announc.">
        <title>Draft Genome Sequence of Arthrobacter gangotriensis Strain Lz1yT, Isolated from a Penguin Rookery Soil Sample Collected in Antarctica, near the Indian Station Dakshin Gangotri.</title>
        <authorList>
            <person name="Shivaji S."/>
            <person name="Ara S."/>
            <person name="Bandi S."/>
            <person name="Singh A."/>
            <person name="Kumar Pinnaka A."/>
        </authorList>
    </citation>
    <scope>NUCLEOTIDE SEQUENCE [LARGE SCALE GENOMIC DNA]</scope>
    <source>
        <strain evidence="15 16">Lz1y</strain>
    </source>
</reference>
<dbReference type="AlphaFoldDB" id="M7NFE9"/>
<dbReference type="GO" id="GO:0005509">
    <property type="term" value="F:calcium ion binding"/>
    <property type="evidence" value="ECO:0007669"/>
    <property type="project" value="UniProtKB-ARBA"/>
</dbReference>
<dbReference type="SUPFAM" id="SSF47384">
    <property type="entry name" value="Homodimeric domain of signal transducing histidine kinase"/>
    <property type="match status" value="1"/>
</dbReference>
<dbReference type="InterPro" id="IPR003594">
    <property type="entry name" value="HATPase_dom"/>
</dbReference>
<dbReference type="RefSeq" id="WP_007272551.1">
    <property type="nucleotide sequence ID" value="NZ_AOCK01000011.1"/>
</dbReference>
<dbReference type="STRING" id="1276920.ADIAG_03389"/>
<dbReference type="Pfam" id="PF00512">
    <property type="entry name" value="HisKA"/>
    <property type="match status" value="1"/>
</dbReference>
<dbReference type="FunFam" id="1.10.287.130:FF:000001">
    <property type="entry name" value="Two-component sensor histidine kinase"/>
    <property type="match status" value="1"/>
</dbReference>
<evidence type="ECO:0000256" key="3">
    <source>
        <dbReference type="ARBA" id="ARBA00004236"/>
    </source>
</evidence>
<sequence length="551" mass="57835">MSHNARPALPSEPLSPRSPESATPAAADTQPPGPPPNGGPRDARGHAPLQARLRNRLGQLTLQRKLLLALIGSLALICTVIGLLLNTGMRQSMATQLHEQLNFASERTASYTAQNGRDAPQGSIFAPGQASGTLNARILSGYLFSGGVLDSKTGERKDITGTDAQLLSTVTVDAAPVVKELSVGDYLLSAQEDPGSGGILITGLPTAPNERTLAALGVLTLTISLAGVIAIGLIGSLIIRRSLAPLQRVSAVASSVASAELKSGTAALEARVTPADSIPGTESGEVGRALNALLDNVGTAFAAREESEAQMRQFVADASHELRTPLSAIRGYTELISATEHFSDDGQRSLDRVLEQSTRMSTLVENLLLLARLDEKHHVKTTPVDLGKLAAEITEDFRITTPDHHWENDIPASPLVVSGDAAALRRVITNLLANARKHTSEGNTVTVSVTEDSNAHQAILRVADTGEGIAPGFLPQVFKRFTRADAARSGADGTTGLGLPIAKAIVESHHGSIDVTSVPGNTVFEVRLPLPVQVLPKPADPPRPNARGIRP</sequence>
<dbReference type="Gene3D" id="1.10.287.130">
    <property type="match status" value="1"/>
</dbReference>
<accession>M7NFE9</accession>
<feature type="transmembrane region" description="Helical" evidence="13">
    <location>
        <begin position="213"/>
        <end position="239"/>
    </location>
</feature>
<evidence type="ECO:0000313" key="16">
    <source>
        <dbReference type="Proteomes" id="UP000012015"/>
    </source>
</evidence>
<dbReference type="InterPro" id="IPR003661">
    <property type="entry name" value="HisK_dim/P_dom"/>
</dbReference>
<dbReference type="EMBL" id="AOCK01000011">
    <property type="protein sequence ID" value="EMQ97223.1"/>
    <property type="molecule type" value="Genomic_DNA"/>
</dbReference>
<keyword evidence="11 13" id="KW-0472">Membrane</keyword>
<dbReference type="InterPro" id="IPR004358">
    <property type="entry name" value="Sig_transdc_His_kin-like_C"/>
</dbReference>
<dbReference type="SUPFAM" id="SSF55874">
    <property type="entry name" value="ATPase domain of HSP90 chaperone/DNA topoisomerase II/histidine kinase"/>
    <property type="match status" value="1"/>
</dbReference>
<protein>
    <recommendedName>
        <fullName evidence="4">histidine kinase</fullName>
        <ecNumber evidence="4">2.7.13.3</ecNumber>
    </recommendedName>
</protein>
<dbReference type="EC" id="2.7.13.3" evidence="4"/>